<dbReference type="KEGG" id="cheb:HH215_05935"/>
<protein>
    <recommendedName>
        <fullName evidence="3">Signal peptidase I</fullName>
        <ecNumber evidence="3">3.4.21.89</ecNumber>
    </recommendedName>
</protein>
<dbReference type="GO" id="GO:0006465">
    <property type="term" value="P:signal peptide processing"/>
    <property type="evidence" value="ECO:0007669"/>
    <property type="project" value="InterPro"/>
</dbReference>
<dbReference type="Gene3D" id="2.10.109.10">
    <property type="entry name" value="Umud Fragment, subunit A"/>
    <property type="match status" value="1"/>
</dbReference>
<dbReference type="GO" id="GO:0004252">
    <property type="term" value="F:serine-type endopeptidase activity"/>
    <property type="evidence" value="ECO:0007669"/>
    <property type="project" value="InterPro"/>
</dbReference>
<dbReference type="PANTHER" id="PTHR43390:SF1">
    <property type="entry name" value="CHLOROPLAST PROCESSING PEPTIDASE"/>
    <property type="match status" value="1"/>
</dbReference>
<dbReference type="AlphaFoldDB" id="A0A7Z2ZKA4"/>
<proteinExistence type="inferred from homology"/>
<organism evidence="5 6">
    <name type="scientific">Cohnella herbarum</name>
    <dbReference type="NCBI Taxonomy" id="2728023"/>
    <lineage>
        <taxon>Bacteria</taxon>
        <taxon>Bacillati</taxon>
        <taxon>Bacillota</taxon>
        <taxon>Bacilli</taxon>
        <taxon>Bacillales</taxon>
        <taxon>Paenibacillaceae</taxon>
        <taxon>Cohnella</taxon>
    </lineage>
</organism>
<keyword evidence="3" id="KW-0645">Protease</keyword>
<feature type="domain" description="Peptidase S26" evidence="4">
    <location>
        <begin position="63"/>
        <end position="214"/>
    </location>
</feature>
<dbReference type="Proteomes" id="UP000502248">
    <property type="component" value="Chromosome"/>
</dbReference>
<gene>
    <name evidence="5" type="primary">lepB</name>
    <name evidence="5" type="ORF">HH215_05935</name>
</gene>
<evidence type="ECO:0000256" key="3">
    <source>
        <dbReference type="RuleBase" id="RU362042"/>
    </source>
</evidence>
<comment type="subcellular location">
    <subcellularLocation>
        <location evidence="1">Cell membrane</location>
        <topology evidence="1">Single-pass type II membrane protein</topology>
    </subcellularLocation>
    <subcellularLocation>
        <location evidence="3">Membrane</location>
        <topology evidence="3">Single-pass type II membrane protein</topology>
    </subcellularLocation>
</comment>
<dbReference type="GO" id="GO:0009003">
    <property type="term" value="F:signal peptidase activity"/>
    <property type="evidence" value="ECO:0007669"/>
    <property type="project" value="UniProtKB-EC"/>
</dbReference>
<dbReference type="PROSITE" id="PS51257">
    <property type="entry name" value="PROKAR_LIPOPROTEIN"/>
    <property type="match status" value="1"/>
</dbReference>
<dbReference type="EMBL" id="CP051680">
    <property type="protein sequence ID" value="QJD82763.1"/>
    <property type="molecule type" value="Genomic_DNA"/>
</dbReference>
<evidence type="ECO:0000313" key="6">
    <source>
        <dbReference type="Proteomes" id="UP000502248"/>
    </source>
</evidence>
<evidence type="ECO:0000313" key="5">
    <source>
        <dbReference type="EMBL" id="QJD82763.1"/>
    </source>
</evidence>
<dbReference type="NCBIfam" id="TIGR02227">
    <property type="entry name" value="sigpep_I_bact"/>
    <property type="match status" value="1"/>
</dbReference>
<dbReference type="RefSeq" id="WP_169279059.1">
    <property type="nucleotide sequence ID" value="NZ_CP051680.1"/>
</dbReference>
<dbReference type="PANTHER" id="PTHR43390">
    <property type="entry name" value="SIGNAL PEPTIDASE I"/>
    <property type="match status" value="1"/>
</dbReference>
<dbReference type="InterPro" id="IPR036286">
    <property type="entry name" value="LexA/Signal_pep-like_sf"/>
</dbReference>
<comment type="catalytic activity">
    <reaction evidence="3">
        <text>Cleavage of hydrophobic, N-terminal signal or leader sequences from secreted and periplasmic proteins.</text>
        <dbReference type="EC" id="3.4.21.89"/>
    </reaction>
</comment>
<dbReference type="InterPro" id="IPR000223">
    <property type="entry name" value="Pept_S26A_signal_pept_1"/>
</dbReference>
<keyword evidence="6" id="KW-1185">Reference proteome</keyword>
<evidence type="ECO:0000256" key="2">
    <source>
        <dbReference type="ARBA" id="ARBA00009370"/>
    </source>
</evidence>
<accession>A0A7Z2ZKA4</accession>
<dbReference type="EC" id="3.4.21.89" evidence="3"/>
<reference evidence="5 6" key="1">
    <citation type="submission" date="2020-04" db="EMBL/GenBank/DDBJ databases">
        <title>Genome sequencing of novel species.</title>
        <authorList>
            <person name="Heo J."/>
            <person name="Kim S.-J."/>
            <person name="Kim J.-S."/>
            <person name="Hong S.-B."/>
            <person name="Kwon S.-W."/>
        </authorList>
    </citation>
    <scope>NUCLEOTIDE SEQUENCE [LARGE SCALE GENOMIC DNA]</scope>
    <source>
        <strain evidence="5 6">MFER-1</strain>
    </source>
</reference>
<dbReference type="SUPFAM" id="SSF51306">
    <property type="entry name" value="LexA/Signal peptidase"/>
    <property type="match status" value="1"/>
</dbReference>
<name>A0A7Z2ZKA4_9BACL</name>
<comment type="similarity">
    <text evidence="2 3">Belongs to the peptidase S26 family.</text>
</comment>
<keyword evidence="3 5" id="KW-0378">Hydrolase</keyword>
<dbReference type="PRINTS" id="PR00727">
    <property type="entry name" value="LEADERPTASE"/>
</dbReference>
<dbReference type="Pfam" id="PF10502">
    <property type="entry name" value="Peptidase_S26"/>
    <property type="match status" value="1"/>
</dbReference>
<sequence length="221" mass="25123">MKNVKWLFILIVILLVACEKKGIIDEMTPEQPPVIEATDQMFTIDYSADGMARTKLEYITNENRKLVIDPNFYQYNEFRRGDVIYYLSPSLSNNSDSIPKPPKSNIARVIGLPGETIKIKKGQIYIDEKKLNTFYGKALSWGLDEKQYFKVMNKPGSGVCDEACEKTMKDFFNTNMASTQVPANHLFVLGDTWFRSIDSQFFGALDQGNVVGKVLGYEQSK</sequence>
<evidence type="ECO:0000256" key="1">
    <source>
        <dbReference type="ARBA" id="ARBA00004401"/>
    </source>
</evidence>
<dbReference type="GO" id="GO:0005886">
    <property type="term" value="C:plasma membrane"/>
    <property type="evidence" value="ECO:0007669"/>
    <property type="project" value="UniProtKB-SubCell"/>
</dbReference>
<dbReference type="InterPro" id="IPR019533">
    <property type="entry name" value="Peptidase_S26"/>
</dbReference>
<evidence type="ECO:0000259" key="4">
    <source>
        <dbReference type="Pfam" id="PF10502"/>
    </source>
</evidence>